<name>A0ACB9ZBD9_9PEZI</name>
<gene>
    <name evidence="1" type="ORF">F4820DRAFT_466856</name>
</gene>
<reference evidence="1 2" key="1">
    <citation type="journal article" date="2022" name="New Phytol.">
        <title>Ecological generalism drives hyperdiversity of secondary metabolite gene clusters in xylarialean endophytes.</title>
        <authorList>
            <person name="Franco M.E.E."/>
            <person name="Wisecaver J.H."/>
            <person name="Arnold A.E."/>
            <person name="Ju Y.M."/>
            <person name="Slot J.C."/>
            <person name="Ahrendt S."/>
            <person name="Moore L.P."/>
            <person name="Eastman K.E."/>
            <person name="Scott K."/>
            <person name="Konkel Z."/>
            <person name="Mondo S.J."/>
            <person name="Kuo A."/>
            <person name="Hayes R.D."/>
            <person name="Haridas S."/>
            <person name="Andreopoulos B."/>
            <person name="Riley R."/>
            <person name="LaButti K."/>
            <person name="Pangilinan J."/>
            <person name="Lipzen A."/>
            <person name="Amirebrahimi M."/>
            <person name="Yan J."/>
            <person name="Adam C."/>
            <person name="Keymanesh K."/>
            <person name="Ng V."/>
            <person name="Louie K."/>
            <person name="Northen T."/>
            <person name="Drula E."/>
            <person name="Henrissat B."/>
            <person name="Hsieh H.M."/>
            <person name="Youens-Clark K."/>
            <person name="Lutzoni F."/>
            <person name="Miadlikowska J."/>
            <person name="Eastwood D.C."/>
            <person name="Hamelin R.C."/>
            <person name="Grigoriev I.V."/>
            <person name="U'Ren J.M."/>
        </authorList>
    </citation>
    <scope>NUCLEOTIDE SEQUENCE [LARGE SCALE GENOMIC DNA]</scope>
    <source>
        <strain evidence="1 2">CBS 119005</strain>
    </source>
</reference>
<dbReference type="EMBL" id="MU393441">
    <property type="protein sequence ID" value="KAI4868085.1"/>
    <property type="molecule type" value="Genomic_DNA"/>
</dbReference>
<evidence type="ECO:0000313" key="1">
    <source>
        <dbReference type="EMBL" id="KAI4868085.1"/>
    </source>
</evidence>
<proteinExistence type="predicted"/>
<comment type="caution">
    <text evidence="1">The sequence shown here is derived from an EMBL/GenBank/DDBJ whole genome shotgun (WGS) entry which is preliminary data.</text>
</comment>
<organism evidence="1 2">
    <name type="scientific">Hypoxylon rubiginosum</name>
    <dbReference type="NCBI Taxonomy" id="110542"/>
    <lineage>
        <taxon>Eukaryota</taxon>
        <taxon>Fungi</taxon>
        <taxon>Dikarya</taxon>
        <taxon>Ascomycota</taxon>
        <taxon>Pezizomycotina</taxon>
        <taxon>Sordariomycetes</taxon>
        <taxon>Xylariomycetidae</taxon>
        <taxon>Xylariales</taxon>
        <taxon>Hypoxylaceae</taxon>
        <taxon>Hypoxylon</taxon>
    </lineage>
</organism>
<protein>
    <submittedName>
        <fullName evidence="1">Uncharacterized protein</fullName>
    </submittedName>
</protein>
<evidence type="ECO:0000313" key="2">
    <source>
        <dbReference type="Proteomes" id="UP001497700"/>
    </source>
</evidence>
<accession>A0ACB9ZBD9</accession>
<dbReference type="Proteomes" id="UP001497700">
    <property type="component" value="Unassembled WGS sequence"/>
</dbReference>
<keyword evidence="2" id="KW-1185">Reference proteome</keyword>
<sequence>MSQGVELLISCHCGAAKQTVVLCAQPGNPSDVDLCHCHACRHGSGLLCVSYTSIQKPPRSLGGLVSYQDDSSPHAPPAVTLYHYFCDTCGCHVFRHRKASALIDSEGQSEDDEVGTWEVATGIIVGRADAGSATIQAGDVEVGGEGGGEEPLLRFARHVNTDSTKDGGLSPFISLVEGSKLEVSETRNTSSITPPPSTGEREVDDSDDVLEAYCRCKAIRFRITRPDASSRLPRSGFPDLTVPFAATPREEAGNPRDEKWWLRAEGRAADRPARYLAGTCACGSCRLTSGFEVQTWTFVPRSNIFFLPPMSPLPTTPTSPSSLSPAPKPIPLDFAILRQQGVPLKGYDSSPGRRREFCPSCGATVFWHDRWRPDLIDVSVGLLDAAEGARAGSWLRWWCGRVSFEEEAGSGRTGEVARVAKGLVRGLAEGLGRWEDGMGGLTKG</sequence>